<protein>
    <submittedName>
        <fullName evidence="2">Uncharacterized protein</fullName>
    </submittedName>
</protein>
<organism evidence="2">
    <name type="scientific">Tanacetum cinerariifolium</name>
    <name type="common">Dalmatian daisy</name>
    <name type="synonym">Chrysanthemum cinerariifolium</name>
    <dbReference type="NCBI Taxonomy" id="118510"/>
    <lineage>
        <taxon>Eukaryota</taxon>
        <taxon>Viridiplantae</taxon>
        <taxon>Streptophyta</taxon>
        <taxon>Embryophyta</taxon>
        <taxon>Tracheophyta</taxon>
        <taxon>Spermatophyta</taxon>
        <taxon>Magnoliopsida</taxon>
        <taxon>eudicotyledons</taxon>
        <taxon>Gunneridae</taxon>
        <taxon>Pentapetalae</taxon>
        <taxon>asterids</taxon>
        <taxon>campanulids</taxon>
        <taxon>Asterales</taxon>
        <taxon>Asteraceae</taxon>
        <taxon>Asteroideae</taxon>
        <taxon>Anthemideae</taxon>
        <taxon>Anthemidinae</taxon>
        <taxon>Tanacetum</taxon>
    </lineage>
</organism>
<accession>A0A699I4R1</accession>
<feature type="compositionally biased region" description="Acidic residues" evidence="1">
    <location>
        <begin position="198"/>
        <end position="226"/>
    </location>
</feature>
<dbReference type="EMBL" id="BKCJ010237546">
    <property type="protein sequence ID" value="GEZ06821.1"/>
    <property type="molecule type" value="Genomic_DNA"/>
</dbReference>
<feature type="compositionally biased region" description="Polar residues" evidence="1">
    <location>
        <begin position="104"/>
        <end position="113"/>
    </location>
</feature>
<feature type="compositionally biased region" description="Acidic residues" evidence="1">
    <location>
        <begin position="256"/>
        <end position="265"/>
    </location>
</feature>
<feature type="compositionally biased region" description="Basic and acidic residues" evidence="1">
    <location>
        <begin position="380"/>
        <end position="408"/>
    </location>
</feature>
<feature type="region of interest" description="Disordered" evidence="1">
    <location>
        <begin position="380"/>
        <end position="445"/>
    </location>
</feature>
<sequence>MDTIIEQQVAIDEALVPHAQSHGDPLQPSSISALPGRALAMTASDYLKLKFCRDYTTRGILIMHICCGKTLYIRNSNAYKEYYAVATEKAAPKPKASVRRNRSSSDTSITPPTVTADERIGSIPGVSDVPIDESEEELSWNSTNDEGADDEGKDGDDDEEDEGDDGEEGDGDDDDEDDDGEEGDDDDAEQEVKRDADKDDEEEGGDDEHEFEEEESDEETRDEESFDPIPKTPKNSKDDGNDDEDLGLNIGGEEGHSDEEEEDELYRDVNISQGRRIQATLEVEDTHVTLTLVNPDGCERGTQTEVLTRSSHSSRTSYAVAADLSEMELKKIIIEKIEGNKSIQRSNEQRNLYKALVEAYESDKIILDTYGETITLKRRRDDDANKDEEPFARPDRGSKRPREGKEPDSASALTETATRSAGRSTQGSRSRQASASESAIAEEPMQTTFHMDEPSHPEFDTDHDWKKTLPAIHRSIQPWISELVKRTDSRSSFNKLMDTPLDFFNFLMNQLRVDTLTPKLLAGPTYELIKGSCKSLVELEYHLEEVYKATTDQLDWVNPEGQQYPHNLFYGFAVNRESARDVYSKRRIIAVTELKIVEWHSYKYLDWITLNNLTIEERFAFNVSLRMFTRSIVIQRRVEDLQLGVKIYQKKLNLTKPDMYRSDMKHKEAYTAYSNPRGFIYQNKDKKNMLMRIDELHKFSDGTLTDVRTSLDDRLKGIRMRYLPQTIWMKSDKDRAAAMIQAIDKRLKTRRIMGSLERFIGGRLYEEDFRMLQRTI</sequence>
<feature type="compositionally biased region" description="Low complexity" evidence="1">
    <location>
        <begin position="418"/>
        <end position="439"/>
    </location>
</feature>
<proteinExistence type="predicted"/>
<comment type="caution">
    <text evidence="2">The sequence shown here is derived from an EMBL/GenBank/DDBJ whole genome shotgun (WGS) entry which is preliminary data.</text>
</comment>
<name>A0A699I4R1_TANCI</name>
<dbReference type="AlphaFoldDB" id="A0A699I4R1"/>
<feature type="compositionally biased region" description="Acidic residues" evidence="1">
    <location>
        <begin position="146"/>
        <end position="189"/>
    </location>
</feature>
<gene>
    <name evidence="2" type="ORF">Tci_478794</name>
</gene>
<evidence type="ECO:0000313" key="2">
    <source>
        <dbReference type="EMBL" id="GEZ06821.1"/>
    </source>
</evidence>
<feature type="region of interest" description="Disordered" evidence="1">
    <location>
        <begin position="90"/>
        <end position="270"/>
    </location>
</feature>
<reference evidence="2" key="1">
    <citation type="journal article" date="2019" name="Sci. Rep.">
        <title>Draft genome of Tanacetum cinerariifolium, the natural source of mosquito coil.</title>
        <authorList>
            <person name="Yamashiro T."/>
            <person name="Shiraishi A."/>
            <person name="Satake H."/>
            <person name="Nakayama K."/>
        </authorList>
    </citation>
    <scope>NUCLEOTIDE SEQUENCE</scope>
</reference>
<evidence type="ECO:0000256" key="1">
    <source>
        <dbReference type="SAM" id="MobiDB-lite"/>
    </source>
</evidence>